<gene>
    <name evidence="8" type="ORF">MHY01S_34760</name>
</gene>
<keyword evidence="4" id="KW-0411">Iron-sulfur</keyword>
<evidence type="ECO:0000256" key="6">
    <source>
        <dbReference type="ARBA" id="ARBA00034078"/>
    </source>
</evidence>
<dbReference type="InterPro" id="IPR036922">
    <property type="entry name" value="Rieske_2Fe-2S_sf"/>
</dbReference>
<keyword evidence="5" id="KW-1015">Disulfide bond</keyword>
<dbReference type="RefSeq" id="WP_119342246.1">
    <property type="nucleotide sequence ID" value="NZ_BJXL01000222.1"/>
</dbReference>
<evidence type="ECO:0000256" key="2">
    <source>
        <dbReference type="ARBA" id="ARBA00022723"/>
    </source>
</evidence>
<evidence type="ECO:0000313" key="8">
    <source>
        <dbReference type="EMBL" id="GEM85310.1"/>
    </source>
</evidence>
<dbReference type="GO" id="GO:0046872">
    <property type="term" value="F:metal ion binding"/>
    <property type="evidence" value="ECO:0007669"/>
    <property type="project" value="UniProtKB-KW"/>
</dbReference>
<protein>
    <recommendedName>
        <fullName evidence="7">Rieske domain-containing protein</fullName>
    </recommendedName>
</protein>
<comment type="cofactor">
    <cofactor evidence="6">
        <name>[2Fe-2S] cluster</name>
        <dbReference type="ChEBI" id="CHEBI:190135"/>
    </cofactor>
</comment>
<reference evidence="8 9" key="1">
    <citation type="submission" date="2019-07" db="EMBL/GenBank/DDBJ databases">
        <title>Whole genome shotgun sequence of Meiothermus hypogaeus NBRC 106114.</title>
        <authorList>
            <person name="Hosoyama A."/>
            <person name="Uohara A."/>
            <person name="Ohji S."/>
            <person name="Ichikawa N."/>
        </authorList>
    </citation>
    <scope>NUCLEOTIDE SEQUENCE [LARGE SCALE GENOMIC DNA]</scope>
    <source>
        <strain evidence="8 9">NBRC 106114</strain>
    </source>
</reference>
<keyword evidence="3" id="KW-0408">Iron</keyword>
<accession>A0A511R6Z4</accession>
<dbReference type="PANTHER" id="PTHR10134">
    <property type="entry name" value="CYTOCHROME B-C1 COMPLEX SUBUNIT RIESKE, MITOCHONDRIAL"/>
    <property type="match status" value="1"/>
</dbReference>
<dbReference type="GO" id="GO:0016020">
    <property type="term" value="C:membrane"/>
    <property type="evidence" value="ECO:0007669"/>
    <property type="project" value="InterPro"/>
</dbReference>
<dbReference type="EMBL" id="BJXL01000222">
    <property type="protein sequence ID" value="GEM85310.1"/>
    <property type="molecule type" value="Genomic_DNA"/>
</dbReference>
<dbReference type="PRINTS" id="PR00162">
    <property type="entry name" value="RIESKE"/>
</dbReference>
<sequence>MTRRQATKALLVSTIGVVAGAGRAQAPAPQRIAELGQLGEVGADVPFDFARQKALLVRVPPPQKPNPRVLQAGSIYLTAFSRTCTHAGCIVPLPDQRGLMECGCHGSRFRADGVLLDGPAPTDLRAIALELRQNEVWAVGWLENP</sequence>
<keyword evidence="2" id="KW-0479">Metal-binding</keyword>
<evidence type="ECO:0000256" key="5">
    <source>
        <dbReference type="ARBA" id="ARBA00023157"/>
    </source>
</evidence>
<name>A0A511R6Z4_9DEIN</name>
<dbReference type="PROSITE" id="PS51296">
    <property type="entry name" value="RIESKE"/>
    <property type="match status" value="1"/>
</dbReference>
<keyword evidence="1" id="KW-0001">2Fe-2S</keyword>
<dbReference type="GO" id="GO:0051537">
    <property type="term" value="F:2 iron, 2 sulfur cluster binding"/>
    <property type="evidence" value="ECO:0007669"/>
    <property type="project" value="UniProtKB-KW"/>
</dbReference>
<evidence type="ECO:0000256" key="3">
    <source>
        <dbReference type="ARBA" id="ARBA00023004"/>
    </source>
</evidence>
<dbReference type="Proteomes" id="UP000321197">
    <property type="component" value="Unassembled WGS sequence"/>
</dbReference>
<dbReference type="Gene3D" id="2.102.10.10">
    <property type="entry name" value="Rieske [2Fe-2S] iron-sulphur domain"/>
    <property type="match status" value="1"/>
</dbReference>
<feature type="domain" description="Rieske" evidence="7">
    <location>
        <begin position="77"/>
        <end position="138"/>
    </location>
</feature>
<proteinExistence type="predicted"/>
<dbReference type="OrthoDB" id="9767869at2"/>
<dbReference type="InterPro" id="IPR005805">
    <property type="entry name" value="Rieske_Fe-S_prot_C"/>
</dbReference>
<comment type="caution">
    <text evidence="8">The sequence shown here is derived from an EMBL/GenBank/DDBJ whole genome shotgun (WGS) entry which is preliminary data.</text>
</comment>
<evidence type="ECO:0000313" key="9">
    <source>
        <dbReference type="Proteomes" id="UP000321197"/>
    </source>
</evidence>
<evidence type="ECO:0000256" key="4">
    <source>
        <dbReference type="ARBA" id="ARBA00023014"/>
    </source>
</evidence>
<evidence type="ECO:0000259" key="7">
    <source>
        <dbReference type="PROSITE" id="PS51296"/>
    </source>
</evidence>
<evidence type="ECO:0000256" key="1">
    <source>
        <dbReference type="ARBA" id="ARBA00022714"/>
    </source>
</evidence>
<dbReference type="AlphaFoldDB" id="A0A511R6Z4"/>
<dbReference type="InterPro" id="IPR014349">
    <property type="entry name" value="Rieske_Fe-S_prot"/>
</dbReference>
<dbReference type="InterPro" id="IPR017941">
    <property type="entry name" value="Rieske_2Fe-2S"/>
</dbReference>
<dbReference type="Pfam" id="PF00355">
    <property type="entry name" value="Rieske"/>
    <property type="match status" value="1"/>
</dbReference>
<dbReference type="SUPFAM" id="SSF50022">
    <property type="entry name" value="ISP domain"/>
    <property type="match status" value="1"/>
</dbReference>
<organism evidence="8 9">
    <name type="scientific">Meiothermus hypogaeus NBRC 106114</name>
    <dbReference type="NCBI Taxonomy" id="1227553"/>
    <lineage>
        <taxon>Bacteria</taxon>
        <taxon>Thermotogati</taxon>
        <taxon>Deinococcota</taxon>
        <taxon>Deinococci</taxon>
        <taxon>Thermales</taxon>
        <taxon>Thermaceae</taxon>
        <taxon>Meiothermus</taxon>
    </lineage>
</organism>